<dbReference type="InterPro" id="IPR004045">
    <property type="entry name" value="Glutathione_S-Trfase_N"/>
</dbReference>
<evidence type="ECO:0000313" key="3">
    <source>
        <dbReference type="Proteomes" id="UP001562065"/>
    </source>
</evidence>
<protein>
    <submittedName>
        <fullName evidence="2">Glutathione S-transferase family protein</fullName>
    </submittedName>
</protein>
<dbReference type="SUPFAM" id="SSF47616">
    <property type="entry name" value="GST C-terminal domain-like"/>
    <property type="match status" value="1"/>
</dbReference>
<organism evidence="2 3">
    <name type="scientific">Isoalcanivorax beigongshangi</name>
    <dbReference type="NCBI Taxonomy" id="3238810"/>
    <lineage>
        <taxon>Bacteria</taxon>
        <taxon>Pseudomonadati</taxon>
        <taxon>Pseudomonadota</taxon>
        <taxon>Gammaproteobacteria</taxon>
        <taxon>Oceanospirillales</taxon>
        <taxon>Alcanivoracaceae</taxon>
        <taxon>Isoalcanivorax</taxon>
    </lineage>
</organism>
<name>A0ABV4AFR7_9GAMM</name>
<evidence type="ECO:0000259" key="1">
    <source>
        <dbReference type="PROSITE" id="PS50404"/>
    </source>
</evidence>
<dbReference type="Gene3D" id="3.40.30.10">
    <property type="entry name" value="Glutaredoxin"/>
    <property type="match status" value="1"/>
</dbReference>
<dbReference type="RefSeq" id="WP_369454629.1">
    <property type="nucleotide sequence ID" value="NZ_JBGCUO010000001.1"/>
</dbReference>
<dbReference type="PANTHER" id="PTHR42673">
    <property type="entry name" value="MALEYLACETOACETATE ISOMERASE"/>
    <property type="match status" value="1"/>
</dbReference>
<dbReference type="Proteomes" id="UP001562065">
    <property type="component" value="Unassembled WGS sequence"/>
</dbReference>
<feature type="domain" description="GST N-terminal" evidence="1">
    <location>
        <begin position="3"/>
        <end position="81"/>
    </location>
</feature>
<dbReference type="SUPFAM" id="SSF52833">
    <property type="entry name" value="Thioredoxin-like"/>
    <property type="match status" value="1"/>
</dbReference>
<gene>
    <name evidence="2" type="ORF">AB5I84_04330</name>
</gene>
<dbReference type="Pfam" id="PF13410">
    <property type="entry name" value="GST_C_2"/>
    <property type="match status" value="1"/>
</dbReference>
<keyword evidence="3" id="KW-1185">Reference proteome</keyword>
<sequence length="248" mass="28511">MSQARVLYQFPLSHYCEKARWVLDFKGLSCQPRNLLPGPHRVFTRVRAAIDTLPLLHDGQRWVGDSTRIAYYLDKYYPQPALLPADAELRRTVIELEQQYDRLGVAVRRWMFGEVLGSETVAQALLGPYRLPALARRWYRPVLERGIRLLYRVTPTEQRRALERIEQGLAALEARLPEQGDGYLVGDRLTLADITAAALLAPLVAAPGTPWEGWHQDPTLPASFRNQLQAFRSRPAGQWVLRRYQQDR</sequence>
<reference evidence="2 3" key="1">
    <citation type="submission" date="2024-07" db="EMBL/GenBank/DDBJ databases">
        <authorList>
            <person name="Ren Q."/>
        </authorList>
    </citation>
    <scope>NUCLEOTIDE SEQUENCE [LARGE SCALE GENOMIC DNA]</scope>
    <source>
        <strain evidence="2 3">REN37</strain>
    </source>
</reference>
<dbReference type="Gene3D" id="1.20.1050.10">
    <property type="match status" value="1"/>
</dbReference>
<comment type="caution">
    <text evidence="2">The sequence shown here is derived from an EMBL/GenBank/DDBJ whole genome shotgun (WGS) entry which is preliminary data.</text>
</comment>
<dbReference type="InterPro" id="IPR036282">
    <property type="entry name" value="Glutathione-S-Trfase_C_sf"/>
</dbReference>
<dbReference type="Pfam" id="PF13417">
    <property type="entry name" value="GST_N_3"/>
    <property type="match status" value="1"/>
</dbReference>
<dbReference type="CDD" id="cd00570">
    <property type="entry name" value="GST_N_family"/>
    <property type="match status" value="1"/>
</dbReference>
<dbReference type="InterPro" id="IPR036249">
    <property type="entry name" value="Thioredoxin-like_sf"/>
</dbReference>
<dbReference type="PANTHER" id="PTHR42673:SF4">
    <property type="entry name" value="MALEYLACETOACETATE ISOMERASE"/>
    <property type="match status" value="1"/>
</dbReference>
<accession>A0ABV4AFR7</accession>
<evidence type="ECO:0000313" key="2">
    <source>
        <dbReference type="EMBL" id="MEY1661372.1"/>
    </source>
</evidence>
<proteinExistence type="predicted"/>
<dbReference type="EMBL" id="JBGCUO010000001">
    <property type="protein sequence ID" value="MEY1661372.1"/>
    <property type="molecule type" value="Genomic_DNA"/>
</dbReference>
<dbReference type="PROSITE" id="PS50404">
    <property type="entry name" value="GST_NTER"/>
    <property type="match status" value="1"/>
</dbReference>